<feature type="transmembrane region" description="Helical" evidence="2">
    <location>
        <begin position="41"/>
        <end position="58"/>
    </location>
</feature>
<feature type="compositionally biased region" description="Low complexity" evidence="1">
    <location>
        <begin position="13"/>
        <end position="29"/>
    </location>
</feature>
<feature type="transmembrane region" description="Helical" evidence="2">
    <location>
        <begin position="96"/>
        <end position="114"/>
    </location>
</feature>
<proteinExistence type="predicted"/>
<evidence type="ECO:0000313" key="6">
    <source>
        <dbReference type="Proteomes" id="UP000480804"/>
    </source>
</evidence>
<dbReference type="InterPro" id="IPR036938">
    <property type="entry name" value="PAP2/HPO_sf"/>
</dbReference>
<keyword evidence="6" id="KW-1185">Reference proteome</keyword>
<evidence type="ECO:0000256" key="1">
    <source>
        <dbReference type="SAM" id="MobiDB-lite"/>
    </source>
</evidence>
<dbReference type="Gene3D" id="1.20.144.10">
    <property type="entry name" value="Phosphatidic acid phosphatase type 2/haloperoxidase"/>
    <property type="match status" value="1"/>
</dbReference>
<feature type="transmembrane region" description="Helical" evidence="2">
    <location>
        <begin position="185"/>
        <end position="206"/>
    </location>
</feature>
<comment type="caution">
    <text evidence="5">The sequence shown here is derived from an EMBL/GenBank/DDBJ whole genome shotgun (WGS) entry which is preliminary data.</text>
</comment>
<evidence type="ECO:0000313" key="7">
    <source>
        <dbReference type="Proteomes" id="UP000660975"/>
    </source>
</evidence>
<feature type="transmembrane region" description="Helical" evidence="2">
    <location>
        <begin position="121"/>
        <end position="138"/>
    </location>
</feature>
<dbReference type="SUPFAM" id="SSF48317">
    <property type="entry name" value="Acid phosphatase/Vanadium-dependent haloperoxidase"/>
    <property type="match status" value="1"/>
</dbReference>
<feature type="transmembrane region" description="Helical" evidence="2">
    <location>
        <begin position="158"/>
        <end position="178"/>
    </location>
</feature>
<organism evidence="5 7">
    <name type="scientific">Streptomyces gougerotii</name>
    <dbReference type="NCBI Taxonomy" id="53448"/>
    <lineage>
        <taxon>Bacteria</taxon>
        <taxon>Bacillati</taxon>
        <taxon>Actinomycetota</taxon>
        <taxon>Actinomycetes</taxon>
        <taxon>Kitasatosporales</taxon>
        <taxon>Streptomycetaceae</taxon>
        <taxon>Streptomyces</taxon>
        <taxon>Streptomyces diastaticus group</taxon>
    </lineage>
</organism>
<reference evidence="4 6" key="2">
    <citation type="submission" date="2020-02" db="EMBL/GenBank/DDBJ databases">
        <title>Whole genome shotgun sequence of Streptomyces gougerotii NBRC 13043.</title>
        <authorList>
            <person name="Ichikawa N."/>
            <person name="Komaki H."/>
            <person name="Tamura T."/>
        </authorList>
    </citation>
    <scope>NUCLEOTIDE SEQUENCE [LARGE SCALE GENOMIC DNA]</scope>
    <source>
        <strain evidence="4 6">NBRC 13043</strain>
    </source>
</reference>
<protein>
    <recommendedName>
        <fullName evidence="3">Phosphatidic acid phosphatase type 2/haloperoxidase domain-containing protein</fullName>
    </recommendedName>
</protein>
<dbReference type="Proteomes" id="UP000480804">
    <property type="component" value="Unassembled WGS sequence"/>
</dbReference>
<sequence length="313" mass="32218">MKMTQQDASPGLARPAPGPGSEAAAGTGSVRAGRPRLPAPLCLLAFAAVYLLAVWTPFGQRAENALIGGNGARPAWMYDWSGAAYGSSALPPMENTALPTLIVGTVLVTAVALARRRWWQGCAAVGVVIATVGAKELARAVLPRPDLVDARVSLVEASFPSGHVAVPAGLVLAAVLVASPRLRPYVAGAGMLWLAVTAGTVLATYHHRPSDVLGSTLLACAGYGLAVRLLPSAHAPAAAHRPRALPAVALSLSAVGALAAGARDDSLTESLVFAATAFLCAALFWFTTTLPLHPRTPRPNRASPQSGRRPEHP</sequence>
<reference evidence="5" key="3">
    <citation type="submission" date="2020-09" db="EMBL/GenBank/DDBJ databases">
        <authorList>
            <person name="Sun Q."/>
            <person name="Ohkuma M."/>
        </authorList>
    </citation>
    <scope>NUCLEOTIDE SEQUENCE</scope>
    <source>
        <strain evidence="5">JCM 4136</strain>
    </source>
</reference>
<keyword evidence="2" id="KW-0472">Membrane</keyword>
<evidence type="ECO:0000259" key="3">
    <source>
        <dbReference type="Pfam" id="PF01569"/>
    </source>
</evidence>
<dbReference type="AlphaFoldDB" id="A0A8H9HAY0"/>
<accession>A0A8H9HAY0</accession>
<dbReference type="InterPro" id="IPR000326">
    <property type="entry name" value="PAP2/HPO"/>
</dbReference>
<feature type="transmembrane region" description="Helical" evidence="2">
    <location>
        <begin position="243"/>
        <end position="260"/>
    </location>
</feature>
<dbReference type="Pfam" id="PF01569">
    <property type="entry name" value="PAP2"/>
    <property type="match status" value="1"/>
</dbReference>
<dbReference type="EMBL" id="BMSC01000001">
    <property type="protein sequence ID" value="GGU52806.1"/>
    <property type="molecule type" value="Genomic_DNA"/>
</dbReference>
<keyword evidence="2" id="KW-1133">Transmembrane helix</keyword>
<feature type="region of interest" description="Disordered" evidence="1">
    <location>
        <begin position="1"/>
        <end position="29"/>
    </location>
</feature>
<dbReference type="EMBL" id="BLLO01000020">
    <property type="protein sequence ID" value="GFH79553.1"/>
    <property type="molecule type" value="Genomic_DNA"/>
</dbReference>
<feature type="domain" description="Phosphatidic acid phosphatase type 2/haloperoxidase" evidence="3">
    <location>
        <begin position="127"/>
        <end position="229"/>
    </location>
</feature>
<gene>
    <name evidence="5" type="ORF">GCM10010227_01960</name>
    <name evidence="4" type="ORF">Sgou_42230</name>
</gene>
<evidence type="ECO:0000313" key="4">
    <source>
        <dbReference type="EMBL" id="GFH79553.1"/>
    </source>
</evidence>
<evidence type="ECO:0000313" key="5">
    <source>
        <dbReference type="EMBL" id="GGU52806.1"/>
    </source>
</evidence>
<feature type="transmembrane region" description="Helical" evidence="2">
    <location>
        <begin position="212"/>
        <end position="231"/>
    </location>
</feature>
<dbReference type="Proteomes" id="UP000660975">
    <property type="component" value="Unassembled WGS sequence"/>
</dbReference>
<name>A0A8H9HAY0_9ACTN</name>
<keyword evidence="2" id="KW-0812">Transmembrane</keyword>
<evidence type="ECO:0000256" key="2">
    <source>
        <dbReference type="SAM" id="Phobius"/>
    </source>
</evidence>
<feature type="transmembrane region" description="Helical" evidence="2">
    <location>
        <begin position="272"/>
        <end position="292"/>
    </location>
</feature>
<reference evidence="5" key="1">
    <citation type="journal article" date="2014" name="Int. J. Syst. Evol. Microbiol.">
        <title>Complete genome sequence of Corynebacterium casei LMG S-19264T (=DSM 44701T), isolated from a smear-ripened cheese.</title>
        <authorList>
            <consortium name="US DOE Joint Genome Institute (JGI-PGF)"/>
            <person name="Walter F."/>
            <person name="Albersmeier A."/>
            <person name="Kalinowski J."/>
            <person name="Ruckert C."/>
        </authorList>
    </citation>
    <scope>NUCLEOTIDE SEQUENCE</scope>
    <source>
        <strain evidence="5">JCM 4136</strain>
    </source>
</reference>